<accession>B5E9S5</accession>
<protein>
    <submittedName>
        <fullName evidence="1">Uncharacterized protein</fullName>
    </submittedName>
</protein>
<keyword evidence="2" id="KW-1185">Reference proteome</keyword>
<evidence type="ECO:0000313" key="1">
    <source>
        <dbReference type="EMBL" id="ACH40249.1"/>
    </source>
</evidence>
<dbReference type="AlphaFoldDB" id="B5E9S5"/>
<dbReference type="EMBL" id="CP001124">
    <property type="protein sequence ID" value="ACH40249.1"/>
    <property type="molecule type" value="Genomic_DNA"/>
</dbReference>
<sequence length="187" mass="21054">MEEKGLCSLIIKTFEGECPLDPESEAGTTRLAGINASIRRQIAAGYFDDVVSLLQSERIGYFDTATWNCLAEHLAGRLHKKRGAKNKLTYYRDELITLKVMELVLEGKTVTEAIAIVENIIGCDMGFKAIEAIYYSNRNVFAGAQTGEGSLTLEQVRQWGIEAQLQENEQRKRRGDKMMFFFSSDLK</sequence>
<proteinExistence type="predicted"/>
<organism evidence="1 2">
    <name type="scientific">Citrifermentans bemidjiense (strain ATCC BAA-1014 / DSM 16622 / JCM 12645 / Bem)</name>
    <name type="common">Geobacter bemidjiensis</name>
    <dbReference type="NCBI Taxonomy" id="404380"/>
    <lineage>
        <taxon>Bacteria</taxon>
        <taxon>Pseudomonadati</taxon>
        <taxon>Thermodesulfobacteriota</taxon>
        <taxon>Desulfuromonadia</taxon>
        <taxon>Geobacterales</taxon>
        <taxon>Geobacteraceae</taxon>
        <taxon>Citrifermentans</taxon>
    </lineage>
</organism>
<dbReference type="HOGENOM" id="CLU_1445745_0_0_7"/>
<dbReference type="KEGG" id="gbm:Gbem_3252"/>
<reference evidence="1 2" key="2">
    <citation type="journal article" date="2010" name="BMC Genomics">
        <title>The genome of Geobacter bemidjiensis, exemplar for the subsurface clade of Geobacter species that predominate in Fe(III)-reducing subsurface environments.</title>
        <authorList>
            <person name="Aklujkar M."/>
            <person name="Young N.D."/>
            <person name="Holmes D."/>
            <person name="Chavan M."/>
            <person name="Risso C."/>
            <person name="Kiss H.E."/>
            <person name="Han C.S."/>
            <person name="Land M.L."/>
            <person name="Lovley D.R."/>
        </authorList>
    </citation>
    <scope>NUCLEOTIDE SEQUENCE [LARGE SCALE GENOMIC DNA]</scope>
    <source>
        <strain evidence="2">ATCC BAA-1014 / DSM 16622 / JCM 12645 / Bem</strain>
    </source>
</reference>
<name>B5E9S5_CITBB</name>
<reference evidence="1 2" key="1">
    <citation type="submission" date="2008-07" db="EMBL/GenBank/DDBJ databases">
        <title>Complete sequence of Geobacter bemidjiensis BEM.</title>
        <authorList>
            <consortium name="US DOE Joint Genome Institute"/>
            <person name="Lucas S."/>
            <person name="Copeland A."/>
            <person name="Lapidus A."/>
            <person name="Glavina del Rio T."/>
            <person name="Dalin E."/>
            <person name="Tice H."/>
            <person name="Bruce D."/>
            <person name="Goodwin L."/>
            <person name="Pitluck S."/>
            <person name="Kiss H."/>
            <person name="Brettin T."/>
            <person name="Detter J.C."/>
            <person name="Han C."/>
            <person name="Kuske C.R."/>
            <person name="Schmutz J."/>
            <person name="Larimer F."/>
            <person name="Land M."/>
            <person name="Hauser L."/>
            <person name="Kyrpides N."/>
            <person name="Lykidis A."/>
            <person name="Lovley D."/>
            <person name="Richardson P."/>
        </authorList>
    </citation>
    <scope>NUCLEOTIDE SEQUENCE [LARGE SCALE GENOMIC DNA]</scope>
    <source>
        <strain evidence="2">ATCC BAA-1014 / DSM 16622 / JCM 12645 / Bem</strain>
    </source>
</reference>
<dbReference type="STRING" id="404380.Gbem_3252"/>
<evidence type="ECO:0000313" key="2">
    <source>
        <dbReference type="Proteomes" id="UP000008825"/>
    </source>
</evidence>
<dbReference type="Proteomes" id="UP000008825">
    <property type="component" value="Chromosome"/>
</dbReference>
<dbReference type="RefSeq" id="WP_012531680.1">
    <property type="nucleotide sequence ID" value="NC_011146.1"/>
</dbReference>
<gene>
    <name evidence="1" type="ordered locus">Gbem_3252</name>
</gene>